<accession>A0A0R2HQL4</accession>
<keyword evidence="1 3" id="KW-0456">Lyase</keyword>
<dbReference type="SUPFAM" id="SSF51556">
    <property type="entry name" value="Metallo-dependent hydrolases"/>
    <property type="match status" value="1"/>
</dbReference>
<dbReference type="EMBL" id="CP012288">
    <property type="protein sequence ID" value="AMV66868.1"/>
    <property type="molecule type" value="Genomic_DNA"/>
</dbReference>
<dbReference type="OrthoDB" id="9777673at2"/>
<evidence type="ECO:0000313" key="5">
    <source>
        <dbReference type="Proteomes" id="UP000076244"/>
    </source>
</evidence>
<dbReference type="Proteomes" id="UP000076405">
    <property type="component" value="Chromosome"/>
</dbReference>
<evidence type="ECO:0000313" key="3">
    <source>
        <dbReference type="EMBL" id="AMV63235.1"/>
    </source>
</evidence>
<name>A0A0R2HQL4_9LACO</name>
<dbReference type="GO" id="GO:0016787">
    <property type="term" value="F:hydrolase activity"/>
    <property type="evidence" value="ECO:0007669"/>
    <property type="project" value="InterPro"/>
</dbReference>
<dbReference type="PANTHER" id="PTHR21240">
    <property type="entry name" value="2-AMINO-3-CARBOXYLMUCONATE-6-SEMIALDEHYDE DECARBOXYLASE"/>
    <property type="match status" value="1"/>
</dbReference>
<proteinExistence type="predicted"/>
<dbReference type="Proteomes" id="UP000076244">
    <property type="component" value="Chromosome"/>
</dbReference>
<dbReference type="GO" id="GO:0005829">
    <property type="term" value="C:cytosol"/>
    <property type="evidence" value="ECO:0007669"/>
    <property type="project" value="TreeGrafter"/>
</dbReference>
<dbReference type="KEGG" id="pdm:ADU72_0927"/>
<sequence>MKLITTEEHYNIPSVERELKAYKATQPQRAGNPEIGKALGGGLAQYNFPDEKFEDMDARLKFMDDHGITMQVLSAEGLETIPGNIALPIAKLANDETAKLVAKHPDRYAGFATIATQDPEGSAQELERAVKELGMKGTMIHGRTLNKYLDDPFFEPIFAEAEKLDVPIYVHPGVPKPEIIKSQYLSDQYSPAAGGALATPGFGWHAEAGLQVVRMMLAGVLDRHPSLKLIMGHWGELTAFYQERLDETLMPVAKNLDRKISEYFQDNVYVTPSGLYTKSMMNWAIEQMGADHIMYATDYPFEPTDQIEPFIRDAKISETDREMIAHGTAEKLLKL</sequence>
<reference evidence="5 6" key="1">
    <citation type="journal article" date="2016" name="PLoS ONE">
        <title>The Identification of Novel Diagnostic Marker Genes for the Detection of Beer Spoiling Pediococcus damnosus Strains Using the BlAst Diagnostic Gene findEr.</title>
        <authorList>
            <person name="Behr J."/>
            <person name="Geissler A.J."/>
            <person name="Schmid J."/>
            <person name="Zehe A."/>
            <person name="Vogel R.F."/>
        </authorList>
    </citation>
    <scope>NUCLEOTIDE SEQUENCE [LARGE SCALE GENOMIC DNA]</scope>
    <source>
        <strain evidence="3 6">TMW 2.1533</strain>
        <strain evidence="4 5">TMW 2.1535</strain>
    </source>
</reference>
<dbReference type="InterPro" id="IPR032466">
    <property type="entry name" value="Metal_Hydrolase"/>
</dbReference>
<dbReference type="PANTHER" id="PTHR21240:SF30">
    <property type="entry name" value="AMIDOHYDROLASE-RELATED DOMAIN-CONTAINING PROTEIN-RELATED"/>
    <property type="match status" value="1"/>
</dbReference>
<dbReference type="EMBL" id="CP012275">
    <property type="protein sequence ID" value="AMV63235.1"/>
    <property type="molecule type" value="Genomic_DNA"/>
</dbReference>
<gene>
    <name evidence="3" type="ORF">ADU70_1765</name>
    <name evidence="4" type="ORF">ADU72_0927</name>
</gene>
<dbReference type="AlphaFoldDB" id="A0A0R2HQL4"/>
<dbReference type="InterPro" id="IPR032465">
    <property type="entry name" value="ACMSD"/>
</dbReference>
<evidence type="ECO:0000259" key="2">
    <source>
        <dbReference type="Pfam" id="PF04909"/>
    </source>
</evidence>
<organism evidence="3 6">
    <name type="scientific">Pediococcus damnosus</name>
    <dbReference type="NCBI Taxonomy" id="51663"/>
    <lineage>
        <taxon>Bacteria</taxon>
        <taxon>Bacillati</taxon>
        <taxon>Bacillota</taxon>
        <taxon>Bacilli</taxon>
        <taxon>Lactobacillales</taxon>
        <taxon>Lactobacillaceae</taxon>
        <taxon>Pediococcus</taxon>
    </lineage>
</organism>
<dbReference type="Gene3D" id="3.20.20.140">
    <property type="entry name" value="Metal-dependent hydrolases"/>
    <property type="match status" value="1"/>
</dbReference>
<keyword evidence="5" id="KW-1185">Reference proteome</keyword>
<dbReference type="InterPro" id="IPR006680">
    <property type="entry name" value="Amidohydro-rel"/>
</dbReference>
<protein>
    <submittedName>
        <fullName evidence="3">2-amino-3-carboxymuconate-6-semialdehyde decarboxylase</fullName>
        <ecNumber evidence="3">4.1.1.45</ecNumber>
    </submittedName>
</protein>
<evidence type="ECO:0000256" key="1">
    <source>
        <dbReference type="ARBA" id="ARBA00023239"/>
    </source>
</evidence>
<dbReference type="EC" id="4.1.1.45" evidence="3"/>
<dbReference type="GO" id="GO:0001760">
    <property type="term" value="F:aminocarboxymuconate-semialdehyde decarboxylase activity"/>
    <property type="evidence" value="ECO:0007669"/>
    <property type="project" value="UniProtKB-EC"/>
</dbReference>
<dbReference type="GO" id="GO:0019748">
    <property type="term" value="P:secondary metabolic process"/>
    <property type="evidence" value="ECO:0007669"/>
    <property type="project" value="TreeGrafter"/>
</dbReference>
<feature type="domain" description="Amidohydrolase-related" evidence="2">
    <location>
        <begin position="54"/>
        <end position="335"/>
    </location>
</feature>
<evidence type="ECO:0000313" key="4">
    <source>
        <dbReference type="EMBL" id="AMV66868.1"/>
    </source>
</evidence>
<evidence type="ECO:0000313" key="6">
    <source>
        <dbReference type="Proteomes" id="UP000076405"/>
    </source>
</evidence>
<dbReference type="Pfam" id="PF04909">
    <property type="entry name" value="Amidohydro_2"/>
    <property type="match status" value="1"/>
</dbReference>
<dbReference type="RefSeq" id="WP_046872447.1">
    <property type="nucleotide sequence ID" value="NZ_BAAAXI010000165.1"/>
</dbReference>